<dbReference type="GO" id="GO:0016831">
    <property type="term" value="F:carboxy-lyase activity"/>
    <property type="evidence" value="ECO:0007669"/>
    <property type="project" value="UniProtKB-KW"/>
</dbReference>
<organism evidence="7 8">
    <name type="scientific">Hydrogenibacillus schlegelii</name>
    <name type="common">Bacillus schlegelii</name>
    <dbReference type="NCBI Taxonomy" id="1484"/>
    <lineage>
        <taxon>Bacteria</taxon>
        <taxon>Bacillati</taxon>
        <taxon>Bacillota</taxon>
        <taxon>Bacilli</taxon>
        <taxon>Bacillales</taxon>
        <taxon>Bacillales Family X. Incertae Sedis</taxon>
        <taxon>Hydrogenibacillus</taxon>
    </lineage>
</organism>
<dbReference type="Pfam" id="PF03711">
    <property type="entry name" value="OKR_DC_1_C"/>
    <property type="match status" value="1"/>
</dbReference>
<evidence type="ECO:0000313" key="7">
    <source>
        <dbReference type="EMBL" id="PTQ54854.1"/>
    </source>
</evidence>
<dbReference type="PROSITE" id="PS00703">
    <property type="entry name" value="OKR_DC_1"/>
    <property type="match status" value="1"/>
</dbReference>
<comment type="cofactor">
    <cofactor evidence="1">
        <name>pyridoxal 5'-phosphate</name>
        <dbReference type="ChEBI" id="CHEBI:597326"/>
    </cofactor>
</comment>
<evidence type="ECO:0000313" key="8">
    <source>
        <dbReference type="Proteomes" id="UP000244180"/>
    </source>
</evidence>
<dbReference type="InterPro" id="IPR052357">
    <property type="entry name" value="Orn_Lys_Arg_decarboxylase-I"/>
</dbReference>
<comment type="caution">
    <text evidence="7">The sequence shown here is derived from an EMBL/GenBank/DDBJ whole genome shotgun (WGS) entry which is preliminary data.</text>
</comment>
<comment type="similarity">
    <text evidence="2">Belongs to the Orn/Lys/Arg decarboxylase class-I family.</text>
</comment>
<dbReference type="Gene3D" id="3.40.640.10">
    <property type="entry name" value="Type I PLP-dependent aspartate aminotransferase-like (Major domain)"/>
    <property type="match status" value="1"/>
</dbReference>
<dbReference type="EMBL" id="PEBV01000001">
    <property type="protein sequence ID" value="PTQ54854.1"/>
    <property type="molecule type" value="Genomic_DNA"/>
</dbReference>
<keyword evidence="4" id="KW-0663">Pyridoxal phosphate</keyword>
<evidence type="ECO:0000256" key="3">
    <source>
        <dbReference type="ARBA" id="ARBA00022793"/>
    </source>
</evidence>
<dbReference type="InterPro" id="IPR000310">
    <property type="entry name" value="Orn/Lys/Arg_deCO2ase_major_dom"/>
</dbReference>
<dbReference type="Proteomes" id="UP000244180">
    <property type="component" value="Unassembled WGS sequence"/>
</dbReference>
<gene>
    <name evidence="7" type="ORF">HSCHL_1797</name>
</gene>
<evidence type="ECO:0000256" key="2">
    <source>
        <dbReference type="ARBA" id="ARBA00010671"/>
    </source>
</evidence>
<dbReference type="InterPro" id="IPR015424">
    <property type="entry name" value="PyrdxlP-dep_Trfase"/>
</dbReference>
<dbReference type="SUPFAM" id="SSF53383">
    <property type="entry name" value="PLP-dependent transferases"/>
    <property type="match status" value="1"/>
</dbReference>
<dbReference type="PANTHER" id="PTHR43277">
    <property type="entry name" value="ARGININE DECARBOXYLASE"/>
    <property type="match status" value="1"/>
</dbReference>
<dbReference type="InterPro" id="IPR008286">
    <property type="entry name" value="Prn/Lys/Arg_de-COase_C"/>
</dbReference>
<name>A0A2T5GF89_HYDSH</name>
<evidence type="ECO:0000256" key="1">
    <source>
        <dbReference type="ARBA" id="ARBA00001933"/>
    </source>
</evidence>
<keyword evidence="5" id="KW-0456">Lyase</keyword>
<dbReference type="Gene3D" id="3.90.100.10">
    <property type="entry name" value="Orn/Lys/Arg decarboxylase, C-terminal domain"/>
    <property type="match status" value="1"/>
</dbReference>
<protein>
    <submittedName>
        <fullName evidence="7">Arginine decarboxylase</fullName>
    </submittedName>
</protein>
<dbReference type="Pfam" id="PF01276">
    <property type="entry name" value="OKR_DC_1"/>
    <property type="match status" value="2"/>
</dbReference>
<reference evidence="7 8" key="1">
    <citation type="submission" date="2017-08" db="EMBL/GenBank/DDBJ databases">
        <title>Burning lignite coal seam in the remote Altai Mountains harbors a hydrogen-driven thermophilic microbial community.</title>
        <authorList>
            <person name="Kadnikov V.V."/>
            <person name="Mardanov A.V."/>
            <person name="Ivasenko D."/>
            <person name="Beletsky A.V."/>
            <person name="Karnachuk O.V."/>
            <person name="Ravin N.V."/>
        </authorList>
    </citation>
    <scope>NUCLEOTIDE SEQUENCE [LARGE SCALE GENOMIC DNA]</scope>
    <source>
        <strain evidence="7">AL33</strain>
    </source>
</reference>
<keyword evidence="3" id="KW-0210">Decarboxylase</keyword>
<evidence type="ECO:0000256" key="5">
    <source>
        <dbReference type="ARBA" id="ARBA00023239"/>
    </source>
</evidence>
<accession>A0A2T5GF89</accession>
<dbReference type="InterPro" id="IPR015421">
    <property type="entry name" value="PyrdxlP-dep_Trfase_major"/>
</dbReference>
<sequence length="494" mass="53487">MPMGTEDRQRLAPLFDGLVAHVERGRYPFHIPGHKGGRGADPAFRAWIGERAFWLDLINIAPLDDLHAPRGIIRDAERLAAEAFGAEHAFFSVQGTSTAIMAMVLAAVGPGEKIIVPRNVHKSVLSAIILAGAVPIFIYPEMDQAFGIAHGISPDAVERALEAHPDARAVFVVHPTYYGVALDLPAIVATCHRRGVPVLVDEAHGAHFSFHPKLPPSAMESGADAAATSVHKLGGSLTQSSLLLHQGRRIAPERLRVTLSLLMTTSTSYLLLASLDTARRQLAVAGEARLQAAIERAETVRRAVRTIPGLRALEADDLPPGTLGLDPLKLTVHVAGLGLSGADVEEWMRAEGGIEVELSDLYNVLFLFSLADGDDAVRRLTDALRRLSEAHRQNGARKPKPILLPEMPALALSPRDAFYAETERVPLEEAADRIMAEFILVYPPGIPVVMPGEILTQDNIDYIRANLAEGLPVLGPEDATLRTVRVIKERTPLR</sequence>
<dbReference type="CDD" id="cd00615">
    <property type="entry name" value="Orn_deC_like"/>
    <property type="match status" value="1"/>
</dbReference>
<proteinExistence type="inferred from homology"/>
<dbReference type="PANTHER" id="PTHR43277:SF4">
    <property type="entry name" value="ARGININE DECARBOXYLASE"/>
    <property type="match status" value="1"/>
</dbReference>
<evidence type="ECO:0000256" key="4">
    <source>
        <dbReference type="ARBA" id="ARBA00022898"/>
    </source>
</evidence>
<dbReference type="AlphaFoldDB" id="A0A2T5GF89"/>
<feature type="domain" description="Orn/Lys/Arg decarboxylases family 1 pyridoxal-P attachment site" evidence="6">
    <location>
        <begin position="227"/>
        <end position="241"/>
    </location>
</feature>
<evidence type="ECO:0000259" key="6">
    <source>
        <dbReference type="PROSITE" id="PS00703"/>
    </source>
</evidence>